<protein>
    <submittedName>
        <fullName evidence="2">HNH endonuclease</fullName>
    </submittedName>
</protein>
<keyword evidence="2" id="KW-0255">Endonuclease</keyword>
<evidence type="ECO:0000313" key="2">
    <source>
        <dbReference type="EMBL" id="MFC1410499.1"/>
    </source>
</evidence>
<dbReference type="Proteomes" id="UP001592582">
    <property type="component" value="Unassembled WGS sequence"/>
</dbReference>
<proteinExistence type="predicted"/>
<comment type="caution">
    <text evidence="2">The sequence shown here is derived from an EMBL/GenBank/DDBJ whole genome shotgun (WGS) entry which is preliminary data.</text>
</comment>
<dbReference type="GO" id="GO:0004519">
    <property type="term" value="F:endonuclease activity"/>
    <property type="evidence" value="ECO:0007669"/>
    <property type="project" value="UniProtKB-KW"/>
</dbReference>
<keyword evidence="3" id="KW-1185">Reference proteome</keyword>
<sequence length="114" mass="12461">MTVRLRRPCLNCGTPTRNASRCDRCQAVWQQQRDQVRGSAHQRGYDGAWQRTAAAAVAAHRAAHGDWCPGWQVPAHPASDLTGDHIVAKANGGTDSSDNVQVLCRGCNARKRDQ</sequence>
<feature type="domain" description="HNH" evidence="1">
    <location>
        <begin position="79"/>
        <end position="113"/>
    </location>
</feature>
<accession>A0ABV6V9U8</accession>
<reference evidence="2 3" key="1">
    <citation type="submission" date="2024-09" db="EMBL/GenBank/DDBJ databases">
        <authorList>
            <person name="Lee S.D."/>
        </authorList>
    </citation>
    <scope>NUCLEOTIDE SEQUENCE [LARGE SCALE GENOMIC DNA]</scope>
    <source>
        <strain evidence="2 3">N1-1</strain>
    </source>
</reference>
<keyword evidence="2" id="KW-0540">Nuclease</keyword>
<gene>
    <name evidence="2" type="ORF">ACEZDG_14620</name>
</gene>
<organism evidence="2 3">
    <name type="scientific">Streptacidiphilus alkalitolerans</name>
    <dbReference type="NCBI Taxonomy" id="3342712"/>
    <lineage>
        <taxon>Bacteria</taxon>
        <taxon>Bacillati</taxon>
        <taxon>Actinomycetota</taxon>
        <taxon>Actinomycetes</taxon>
        <taxon>Kitasatosporales</taxon>
        <taxon>Streptomycetaceae</taxon>
        <taxon>Streptacidiphilus</taxon>
    </lineage>
</organism>
<dbReference type="InterPro" id="IPR002711">
    <property type="entry name" value="HNH"/>
</dbReference>
<dbReference type="EMBL" id="JBHEZX010000005">
    <property type="protein sequence ID" value="MFC1410499.1"/>
    <property type="molecule type" value="Genomic_DNA"/>
</dbReference>
<evidence type="ECO:0000259" key="1">
    <source>
        <dbReference type="Pfam" id="PF01844"/>
    </source>
</evidence>
<dbReference type="InterPro" id="IPR003615">
    <property type="entry name" value="HNH_nuc"/>
</dbReference>
<dbReference type="Pfam" id="PF01844">
    <property type="entry name" value="HNH"/>
    <property type="match status" value="1"/>
</dbReference>
<name>A0ABV6V9U8_9ACTN</name>
<dbReference type="Gene3D" id="1.10.30.50">
    <property type="match status" value="1"/>
</dbReference>
<keyword evidence="2" id="KW-0378">Hydrolase</keyword>
<evidence type="ECO:0000313" key="3">
    <source>
        <dbReference type="Proteomes" id="UP001592582"/>
    </source>
</evidence>
<dbReference type="CDD" id="cd00085">
    <property type="entry name" value="HNHc"/>
    <property type="match status" value="1"/>
</dbReference>
<dbReference type="RefSeq" id="WP_380508246.1">
    <property type="nucleotide sequence ID" value="NZ_JBHEZX010000005.1"/>
</dbReference>